<feature type="non-terminal residue" evidence="2">
    <location>
        <position position="176"/>
    </location>
</feature>
<dbReference type="InterPro" id="IPR000084">
    <property type="entry name" value="PE-PGRS_N"/>
</dbReference>
<dbReference type="SUPFAM" id="SSF140459">
    <property type="entry name" value="PE/PPE dimer-like"/>
    <property type="match status" value="1"/>
</dbReference>
<dbReference type="Pfam" id="PF21526">
    <property type="entry name" value="PGRS"/>
    <property type="match status" value="1"/>
</dbReference>
<dbReference type="OrthoDB" id="4735238at2"/>
<dbReference type="AlphaFoldDB" id="A0A1X2DHU6"/>
<accession>A0A1X2DHU6</accession>
<dbReference type="InterPro" id="IPR038332">
    <property type="entry name" value="PPE_sf"/>
</dbReference>
<evidence type="ECO:0000259" key="1">
    <source>
        <dbReference type="Pfam" id="PF00934"/>
    </source>
</evidence>
<gene>
    <name evidence="2" type="ORF">AWC27_15050</name>
</gene>
<dbReference type="Gene3D" id="1.10.287.850">
    <property type="entry name" value="HP0062-like domain"/>
    <property type="match status" value="1"/>
</dbReference>
<organism evidence="2 3">
    <name type="scientific">Mycobacterium szulgai</name>
    <dbReference type="NCBI Taxonomy" id="1787"/>
    <lineage>
        <taxon>Bacteria</taxon>
        <taxon>Bacillati</taxon>
        <taxon>Actinomycetota</taxon>
        <taxon>Actinomycetes</taxon>
        <taxon>Mycobacteriales</taxon>
        <taxon>Mycobacteriaceae</taxon>
        <taxon>Mycobacterium</taxon>
    </lineage>
</organism>
<protein>
    <submittedName>
        <fullName evidence="2">PE family protein</fullName>
    </submittedName>
</protein>
<dbReference type="InterPro" id="IPR048996">
    <property type="entry name" value="PGRS_rpt"/>
</dbReference>
<reference evidence="2 3" key="1">
    <citation type="submission" date="2016-01" db="EMBL/GenBank/DDBJ databases">
        <title>The new phylogeny of the genus Mycobacterium.</title>
        <authorList>
            <person name="Tarcisio F."/>
            <person name="Conor M."/>
            <person name="Antonella G."/>
            <person name="Elisabetta G."/>
            <person name="Giulia F.S."/>
            <person name="Sara T."/>
            <person name="Anna F."/>
            <person name="Clotilde B."/>
            <person name="Roberto B."/>
            <person name="Veronica D.S."/>
            <person name="Fabio R."/>
            <person name="Monica P."/>
            <person name="Olivier J."/>
            <person name="Enrico T."/>
            <person name="Nicola S."/>
        </authorList>
    </citation>
    <scope>NUCLEOTIDE SEQUENCE [LARGE SCALE GENOMIC DNA]</scope>
    <source>
        <strain evidence="2 3">DSM 44166</strain>
    </source>
</reference>
<keyword evidence="3" id="KW-1185">Reference proteome</keyword>
<comment type="caution">
    <text evidence="2">The sequence shown here is derived from an EMBL/GenBank/DDBJ whole genome shotgun (WGS) entry which is preliminary data.</text>
</comment>
<name>A0A1X2DHU6_MYCSZ</name>
<dbReference type="Pfam" id="PF00934">
    <property type="entry name" value="PE"/>
    <property type="match status" value="1"/>
</dbReference>
<dbReference type="EMBL" id="LQPW01000178">
    <property type="protein sequence ID" value="ORW87698.1"/>
    <property type="molecule type" value="Genomic_DNA"/>
</dbReference>
<feature type="domain" description="PE" evidence="1">
    <location>
        <begin position="4"/>
        <end position="94"/>
    </location>
</feature>
<evidence type="ECO:0000313" key="3">
    <source>
        <dbReference type="Proteomes" id="UP000193317"/>
    </source>
</evidence>
<proteinExistence type="predicted"/>
<dbReference type="Proteomes" id="UP000193317">
    <property type="component" value="Unassembled WGS sequence"/>
</dbReference>
<sequence length="176" mass="16305">MSLVIVSPESLVVAATELDAVGSSLSSANRAAAAVTTELLAAGTDEVSGAIAGVFSGHAKGYQVLSAQVSTFHDQFVLALTRAAGAYAGSEAAAVSPLQAALDVLNAPTQALLGRPLIGNGADGLAGTGQAGGDGGLLFGNGGNGGSGAPGEVGGNGGNAGLIGAGGAGGAAGHPG</sequence>
<evidence type="ECO:0000313" key="2">
    <source>
        <dbReference type="EMBL" id="ORW87698.1"/>
    </source>
</evidence>